<comment type="similarity">
    <text evidence="4">Belongs to the RTC4 family.</text>
</comment>
<accession>A0A397TL93</accession>
<evidence type="ECO:0000313" key="9">
    <source>
        <dbReference type="EMBL" id="RIA97686.1"/>
    </source>
</evidence>
<dbReference type="Proteomes" id="UP000265703">
    <property type="component" value="Unassembled WGS sequence"/>
</dbReference>
<comment type="function">
    <text evidence="1">May be involved in a process influencing telomere capping.</text>
</comment>
<keyword evidence="7" id="KW-0539">Nucleus</keyword>
<keyword evidence="6" id="KW-0963">Cytoplasm</keyword>
<proteinExistence type="inferred from homology"/>
<evidence type="ECO:0000256" key="2">
    <source>
        <dbReference type="ARBA" id="ARBA00004123"/>
    </source>
</evidence>
<dbReference type="InterPro" id="IPR028094">
    <property type="entry name" value="RTC4_C"/>
</dbReference>
<evidence type="ECO:0000256" key="5">
    <source>
        <dbReference type="ARBA" id="ARBA00015162"/>
    </source>
</evidence>
<evidence type="ECO:0000256" key="1">
    <source>
        <dbReference type="ARBA" id="ARBA00002738"/>
    </source>
</evidence>
<dbReference type="Pfam" id="PF14474">
    <property type="entry name" value="RTC4"/>
    <property type="match status" value="1"/>
</dbReference>
<dbReference type="OrthoDB" id="128308at2759"/>
<feature type="domain" description="Restriction of telomere capping protein 4 C-terminal" evidence="8">
    <location>
        <begin position="22"/>
        <end position="111"/>
    </location>
</feature>
<sequence length="111" mass="12772">MEINFELLESRIVQMKIELLNIVNKKPGYYGSKGLILIGDVLSNLFLFNNLLAYDLVYPKKPIDYLQEVLVPETALHLISQNRSNITNISLEEARKIMEDSANFGDYVHKE</sequence>
<evidence type="ECO:0000313" key="10">
    <source>
        <dbReference type="Proteomes" id="UP000265703"/>
    </source>
</evidence>
<reference evidence="9 10" key="1">
    <citation type="submission" date="2018-06" db="EMBL/GenBank/DDBJ databases">
        <title>Comparative genomics reveals the genomic features of Rhizophagus irregularis, R. cerebriforme, R. diaphanum and Gigaspora rosea, and their symbiotic lifestyle signature.</title>
        <authorList>
            <person name="Morin E."/>
            <person name="San Clemente H."/>
            <person name="Chen E.C.H."/>
            <person name="De La Providencia I."/>
            <person name="Hainaut M."/>
            <person name="Kuo A."/>
            <person name="Kohler A."/>
            <person name="Murat C."/>
            <person name="Tang N."/>
            <person name="Roy S."/>
            <person name="Loubradou J."/>
            <person name="Henrissat B."/>
            <person name="Grigoriev I.V."/>
            <person name="Corradi N."/>
            <person name="Roux C."/>
            <person name="Martin F.M."/>
        </authorList>
    </citation>
    <scope>NUCLEOTIDE SEQUENCE [LARGE SCALE GENOMIC DNA]</scope>
    <source>
        <strain evidence="9 10">DAOM 227022</strain>
    </source>
</reference>
<organism evidence="9 10">
    <name type="scientific">Glomus cerebriforme</name>
    <dbReference type="NCBI Taxonomy" id="658196"/>
    <lineage>
        <taxon>Eukaryota</taxon>
        <taxon>Fungi</taxon>
        <taxon>Fungi incertae sedis</taxon>
        <taxon>Mucoromycota</taxon>
        <taxon>Glomeromycotina</taxon>
        <taxon>Glomeromycetes</taxon>
        <taxon>Glomerales</taxon>
        <taxon>Glomeraceae</taxon>
        <taxon>Glomus</taxon>
    </lineage>
</organism>
<dbReference type="InterPro" id="IPR039024">
    <property type="entry name" value="RTC4"/>
</dbReference>
<dbReference type="PANTHER" id="PTHR41391">
    <property type="entry name" value="RESTRICTION OF TELOMERE CAPPING PROTEIN 4"/>
    <property type="match status" value="1"/>
</dbReference>
<comment type="subcellular location">
    <subcellularLocation>
        <location evidence="3">Cytoplasm</location>
    </subcellularLocation>
    <subcellularLocation>
        <location evidence="2">Nucleus</location>
    </subcellularLocation>
</comment>
<evidence type="ECO:0000256" key="6">
    <source>
        <dbReference type="ARBA" id="ARBA00022490"/>
    </source>
</evidence>
<evidence type="ECO:0000256" key="7">
    <source>
        <dbReference type="ARBA" id="ARBA00023242"/>
    </source>
</evidence>
<dbReference type="AlphaFoldDB" id="A0A397TL93"/>
<dbReference type="PANTHER" id="PTHR41391:SF1">
    <property type="entry name" value="RESTRICTION OF TELOMERE CAPPING PROTEIN 4"/>
    <property type="match status" value="1"/>
</dbReference>
<evidence type="ECO:0000256" key="4">
    <source>
        <dbReference type="ARBA" id="ARBA00009461"/>
    </source>
</evidence>
<name>A0A397TL93_9GLOM</name>
<protein>
    <recommendedName>
        <fullName evidence="5">Restriction of telomere capping protein 4</fullName>
    </recommendedName>
</protein>
<dbReference type="GO" id="GO:0005634">
    <property type="term" value="C:nucleus"/>
    <property type="evidence" value="ECO:0007669"/>
    <property type="project" value="UniProtKB-SubCell"/>
</dbReference>
<dbReference type="STRING" id="658196.A0A397TL93"/>
<comment type="caution">
    <text evidence="9">The sequence shown here is derived from an EMBL/GenBank/DDBJ whole genome shotgun (WGS) entry which is preliminary data.</text>
</comment>
<gene>
    <name evidence="9" type="ORF">C1645_813743</name>
</gene>
<evidence type="ECO:0000259" key="8">
    <source>
        <dbReference type="SMART" id="SM01312"/>
    </source>
</evidence>
<dbReference type="EMBL" id="QKYT01000026">
    <property type="protein sequence ID" value="RIA97686.1"/>
    <property type="molecule type" value="Genomic_DNA"/>
</dbReference>
<evidence type="ECO:0000256" key="3">
    <source>
        <dbReference type="ARBA" id="ARBA00004496"/>
    </source>
</evidence>
<keyword evidence="10" id="KW-1185">Reference proteome</keyword>
<dbReference type="GO" id="GO:0005737">
    <property type="term" value="C:cytoplasm"/>
    <property type="evidence" value="ECO:0007669"/>
    <property type="project" value="UniProtKB-SubCell"/>
</dbReference>
<dbReference type="SMART" id="SM01312">
    <property type="entry name" value="RTC4"/>
    <property type="match status" value="1"/>
</dbReference>